<dbReference type="eggNOG" id="COG1749">
    <property type="taxonomic scope" value="Bacteria"/>
</dbReference>
<dbReference type="Gene3D" id="2.60.98.20">
    <property type="entry name" value="Flagellar hook protein FlgE"/>
    <property type="match status" value="2"/>
</dbReference>
<feature type="domain" description="Flagellar basal-body/hook protein C-terminal" evidence="7">
    <location>
        <begin position="520"/>
        <end position="564"/>
    </location>
</feature>
<dbReference type="Pfam" id="PF07559">
    <property type="entry name" value="FlgE_D2"/>
    <property type="match status" value="2"/>
</dbReference>
<dbReference type="InterPro" id="IPR019776">
    <property type="entry name" value="Flagellar_basal_body_rod_CS"/>
</dbReference>
<dbReference type="OrthoDB" id="8578401at2"/>
<dbReference type="InterPro" id="IPR010930">
    <property type="entry name" value="Flg_bb/hook_C_dom"/>
</dbReference>
<dbReference type="InterPro" id="IPR037925">
    <property type="entry name" value="FlgE/F/G-like"/>
</dbReference>
<feature type="domain" description="Flagellar hook protein FlgE/F/G-like D1" evidence="9">
    <location>
        <begin position="84"/>
        <end position="159"/>
    </location>
</feature>
<evidence type="ECO:0000313" key="10">
    <source>
        <dbReference type="EMBL" id="ADZ92581.1"/>
    </source>
</evidence>
<keyword evidence="10" id="KW-0966">Cell projection</keyword>
<dbReference type="PANTHER" id="PTHR30435">
    <property type="entry name" value="FLAGELLAR PROTEIN"/>
    <property type="match status" value="1"/>
</dbReference>
<comment type="subcellular location">
    <subcellularLocation>
        <location evidence="1 5">Bacterial flagellum basal body</location>
    </subcellularLocation>
</comment>
<dbReference type="GO" id="GO:0071978">
    <property type="term" value="P:bacterial-type flagellum-dependent swarming motility"/>
    <property type="evidence" value="ECO:0007669"/>
    <property type="project" value="TreeGrafter"/>
</dbReference>
<protein>
    <recommendedName>
        <fullName evidence="3 5">Flagellar hook protein FlgE</fullName>
    </recommendedName>
</protein>
<evidence type="ECO:0000256" key="5">
    <source>
        <dbReference type="RuleBase" id="RU362116"/>
    </source>
</evidence>
<evidence type="ECO:0000256" key="3">
    <source>
        <dbReference type="ARBA" id="ARBA00019015"/>
    </source>
</evidence>
<dbReference type="STRING" id="717774.Marme_3365"/>
<evidence type="ECO:0000256" key="1">
    <source>
        <dbReference type="ARBA" id="ARBA00004117"/>
    </source>
</evidence>
<dbReference type="NCBIfam" id="TIGR03506">
    <property type="entry name" value="FlgEFG_subfam"/>
    <property type="match status" value="2"/>
</dbReference>
<dbReference type="InterPro" id="IPR001444">
    <property type="entry name" value="Flag_bb_rod_N"/>
</dbReference>
<dbReference type="EMBL" id="CP002583">
    <property type="protein sequence ID" value="ADZ92581.1"/>
    <property type="molecule type" value="Genomic_DNA"/>
</dbReference>
<dbReference type="Pfam" id="PF06429">
    <property type="entry name" value="Flg_bbr_C"/>
    <property type="match status" value="1"/>
</dbReference>
<dbReference type="GO" id="GO:0009425">
    <property type="term" value="C:bacterial-type flagellum basal body"/>
    <property type="evidence" value="ECO:0007669"/>
    <property type="project" value="UniProtKB-SubCell"/>
</dbReference>
<comment type="similarity">
    <text evidence="2 5">Belongs to the flagella basal body rod proteins family.</text>
</comment>
<dbReference type="PANTHER" id="PTHR30435:SF1">
    <property type="entry name" value="FLAGELLAR HOOK PROTEIN FLGE"/>
    <property type="match status" value="1"/>
</dbReference>
<feature type="domain" description="Flagellar hook protein FlgE D2" evidence="8">
    <location>
        <begin position="316"/>
        <end position="446"/>
    </location>
</feature>
<evidence type="ECO:0000259" key="7">
    <source>
        <dbReference type="Pfam" id="PF06429"/>
    </source>
</evidence>
<evidence type="ECO:0000259" key="8">
    <source>
        <dbReference type="Pfam" id="PF07559"/>
    </source>
</evidence>
<dbReference type="GO" id="GO:0009424">
    <property type="term" value="C:bacterial-type flagellum hook"/>
    <property type="evidence" value="ECO:0007669"/>
    <property type="project" value="TreeGrafter"/>
</dbReference>
<accession>F2K4T8</accession>
<dbReference type="Pfam" id="PF00460">
    <property type="entry name" value="Flg_bb_rod"/>
    <property type="match status" value="1"/>
</dbReference>
<dbReference type="InterPro" id="IPR053967">
    <property type="entry name" value="LlgE_F_G-like_D1"/>
</dbReference>
<proteinExistence type="inferred from homology"/>
<dbReference type="Pfam" id="PF22692">
    <property type="entry name" value="LlgE_F_G_D1"/>
    <property type="match status" value="1"/>
</dbReference>
<keyword evidence="10" id="KW-0282">Flagellum</keyword>
<evidence type="ECO:0000259" key="6">
    <source>
        <dbReference type="Pfam" id="PF00460"/>
    </source>
</evidence>
<sequence length="565" mass="59560">MGFNTALSGIKASADYLGVTGNNIANADTTGFKKSRIEFGDLYNTNVIGSGSSNTIGSGVSVNNVAQDFSAGNYNDTGNNLDVAIDGSGFFVVDQGGVQTYTRAGDFKLDEEGNLVTNDGGFVQGYNSVNGSIGGTLENLKVPTERIAPQATTSVEIQANLNSSAEDVPPYISQSFDPSDTDTYTYAQTVTDSANNVVTLYYAKSETPNTYQVYMTVNGELQDDSGNAFLGDYFVTFDDADGSLTNTAYSAVYSGTTEPTVGDIPTVAPITPTTIPLNYADATATVNNTPLGDINLGAGLDPSAGELTTSEGHARESFDPQDANTYTYNNTNTIYDSLGEAHTVGYYFIKQGEDNTWEVKVTVDGETTDANGNLYLPEDTIVKFDSSGNLTGTFTGYEPYTTPVPATDLTITGWDPTNLTGELEISFDDSTQYAITSTDTFSQDGFAAGELQGVSFDEDGFLVATYTNQQTATLGQIALATFDNTDGLNPSGDTGWVASSSSGAANIGKANTGTLGSIKGGSLEESNVDLTSELVALIEAQRNYQANSKTLETENTVTQTIINLR</sequence>
<dbReference type="KEGG" id="mme:Marme_3365"/>
<evidence type="ECO:0000256" key="2">
    <source>
        <dbReference type="ARBA" id="ARBA00009677"/>
    </source>
</evidence>
<evidence type="ECO:0000313" key="11">
    <source>
        <dbReference type="Proteomes" id="UP000001062"/>
    </source>
</evidence>
<keyword evidence="4 5" id="KW-0975">Bacterial flagellum</keyword>
<dbReference type="AlphaFoldDB" id="F2K4T8"/>
<evidence type="ECO:0000259" key="9">
    <source>
        <dbReference type="Pfam" id="PF22692"/>
    </source>
</evidence>
<organism evidence="10 11">
    <name type="scientific">Marinomonas mediterranea (strain ATCC 700492 / JCM 21426 / NBRC 103028 / MMB-1)</name>
    <dbReference type="NCBI Taxonomy" id="717774"/>
    <lineage>
        <taxon>Bacteria</taxon>
        <taxon>Pseudomonadati</taxon>
        <taxon>Pseudomonadota</taxon>
        <taxon>Gammaproteobacteria</taxon>
        <taxon>Oceanospirillales</taxon>
        <taxon>Oceanospirillaceae</taxon>
        <taxon>Marinomonas</taxon>
    </lineage>
</organism>
<dbReference type="HOGENOM" id="CLU_013687_2_0_6"/>
<keyword evidence="10" id="KW-0969">Cilium</keyword>
<dbReference type="PROSITE" id="PS00588">
    <property type="entry name" value="FLAGELLA_BB_ROD"/>
    <property type="match status" value="1"/>
</dbReference>
<feature type="domain" description="Flagellar hook protein FlgE D2" evidence="8">
    <location>
        <begin position="160"/>
        <end position="283"/>
    </location>
</feature>
<evidence type="ECO:0000256" key="4">
    <source>
        <dbReference type="ARBA" id="ARBA00023143"/>
    </source>
</evidence>
<keyword evidence="11" id="KW-1185">Reference proteome</keyword>
<dbReference type="InterPro" id="IPR020013">
    <property type="entry name" value="Flagellar_FlgE/F/G"/>
</dbReference>
<dbReference type="SUPFAM" id="SSF117143">
    <property type="entry name" value="Flagellar hook protein flgE"/>
    <property type="match status" value="2"/>
</dbReference>
<dbReference type="InterPro" id="IPR037058">
    <property type="entry name" value="Falgellar_hook_FlgE_sf"/>
</dbReference>
<name>F2K4T8_MARM1</name>
<comment type="function">
    <text evidence="5">A flexible structure which links the flagellar filament to the drive apparatus in the basal body.</text>
</comment>
<gene>
    <name evidence="10" type="ordered locus">Marme_3365</name>
</gene>
<dbReference type="GO" id="GO:0005829">
    <property type="term" value="C:cytosol"/>
    <property type="evidence" value="ECO:0007669"/>
    <property type="project" value="TreeGrafter"/>
</dbReference>
<dbReference type="RefSeq" id="WP_013662483.1">
    <property type="nucleotide sequence ID" value="NC_015276.1"/>
</dbReference>
<dbReference type="PATRIC" id="fig|717774.3.peg.3463"/>
<dbReference type="Proteomes" id="UP000001062">
    <property type="component" value="Chromosome"/>
</dbReference>
<dbReference type="InterPro" id="IPR011491">
    <property type="entry name" value="FlgE_D2"/>
</dbReference>
<reference evidence="10 11" key="1">
    <citation type="journal article" date="2012" name="Stand. Genomic Sci.">
        <title>Complete genome sequence of the melanogenic marine bacterium Marinomonas mediterranea type strain (MMB-1(T)).</title>
        <authorList>
            <person name="Lucas-Elio P."/>
            <person name="Goodwin L."/>
            <person name="Woyke T."/>
            <person name="Pitluck S."/>
            <person name="Nolan M."/>
            <person name="Kyrpides N.C."/>
            <person name="Detter J.C."/>
            <person name="Copeland A."/>
            <person name="Teshima H."/>
            <person name="Bruce D."/>
            <person name="Detter C."/>
            <person name="Tapia R."/>
            <person name="Han S."/>
            <person name="Land M.L."/>
            <person name="Ivanova N."/>
            <person name="Mikhailova N."/>
            <person name="Johnston A.W."/>
            <person name="Sanchez-Amat A."/>
        </authorList>
    </citation>
    <scope>NUCLEOTIDE SEQUENCE [LARGE SCALE GENOMIC DNA]</scope>
    <source>
        <strain evidence="11">ATCC 700492 / JCM 21426 / NBRC 103028 / MMB-1</strain>
    </source>
</reference>
<feature type="domain" description="Flagellar basal body rod protein N-terminal" evidence="6">
    <location>
        <begin position="3"/>
        <end position="33"/>
    </location>
</feature>